<dbReference type="RefSeq" id="WP_093204118.1">
    <property type="nucleotide sequence ID" value="NZ_FNGS01000005.1"/>
</dbReference>
<proteinExistence type="predicted"/>
<gene>
    <name evidence="1" type="ORF">SAMN04488090_3137</name>
</gene>
<dbReference type="STRING" id="563176.SAMN04488090_3137"/>
<evidence type="ECO:0000313" key="2">
    <source>
        <dbReference type="Proteomes" id="UP000198901"/>
    </source>
</evidence>
<reference evidence="1 2" key="1">
    <citation type="submission" date="2016-10" db="EMBL/GenBank/DDBJ databases">
        <authorList>
            <person name="de Groot N.N."/>
        </authorList>
    </citation>
    <scope>NUCLEOTIDE SEQUENCE [LARGE SCALE GENOMIC DNA]</scope>
    <source>
        <strain evidence="1 2">DSM 21668</strain>
    </source>
</reference>
<name>A0A1G9S1X1_9BACT</name>
<evidence type="ECO:0000313" key="1">
    <source>
        <dbReference type="EMBL" id="SDM29270.1"/>
    </source>
</evidence>
<organism evidence="1 2">
    <name type="scientific">Siphonobacter aquaeclarae</name>
    <dbReference type="NCBI Taxonomy" id="563176"/>
    <lineage>
        <taxon>Bacteria</taxon>
        <taxon>Pseudomonadati</taxon>
        <taxon>Bacteroidota</taxon>
        <taxon>Cytophagia</taxon>
        <taxon>Cytophagales</taxon>
        <taxon>Cytophagaceae</taxon>
        <taxon>Siphonobacter</taxon>
    </lineage>
</organism>
<protein>
    <submittedName>
        <fullName evidence="1">Uncharacterized protein</fullName>
    </submittedName>
</protein>
<dbReference type="EMBL" id="FNGS01000005">
    <property type="protein sequence ID" value="SDM29270.1"/>
    <property type="molecule type" value="Genomic_DNA"/>
</dbReference>
<keyword evidence="2" id="KW-1185">Reference proteome</keyword>
<dbReference type="Proteomes" id="UP000198901">
    <property type="component" value="Unassembled WGS sequence"/>
</dbReference>
<dbReference type="AlphaFoldDB" id="A0A1G9S1X1"/>
<sequence length="76" mass="8582">MTKLFFPGSYRRYRRLRGGALAGLLLLSLVCNGFQWFSGRNTGNRLSTALLKSDSTVAAQRETILHLQSERRGLRP</sequence>
<accession>A0A1G9S1X1</accession>